<reference evidence="9" key="1">
    <citation type="submission" date="2021-01" db="EMBL/GenBank/DDBJ databases">
        <authorList>
            <person name="Corre E."/>
            <person name="Pelletier E."/>
            <person name="Niang G."/>
            <person name="Scheremetjew M."/>
            <person name="Finn R."/>
            <person name="Kale V."/>
            <person name="Holt S."/>
            <person name="Cochrane G."/>
            <person name="Meng A."/>
            <person name="Brown T."/>
            <person name="Cohen L."/>
        </authorList>
    </citation>
    <scope>NUCLEOTIDE SEQUENCE</scope>
    <source>
        <strain evidence="9">CCMP3105</strain>
    </source>
</reference>
<evidence type="ECO:0000256" key="2">
    <source>
        <dbReference type="ARBA" id="ARBA00013047"/>
    </source>
</evidence>
<accession>A0A7S4Q0L7</accession>
<dbReference type="InterPro" id="IPR029057">
    <property type="entry name" value="PRTase-like"/>
</dbReference>
<dbReference type="SMART" id="SM01400">
    <property type="entry name" value="Pribosyltran_N"/>
    <property type="match status" value="1"/>
</dbReference>
<dbReference type="EMBL" id="HBNR01011366">
    <property type="protein sequence ID" value="CAE4567712.1"/>
    <property type="molecule type" value="Transcribed_RNA"/>
</dbReference>
<dbReference type="GO" id="GO:0046084">
    <property type="term" value="P:adenine biosynthetic process"/>
    <property type="evidence" value="ECO:0007669"/>
    <property type="project" value="TreeGrafter"/>
</dbReference>
<dbReference type="InterPro" id="IPR004733">
    <property type="entry name" value="PurM_cligase"/>
</dbReference>
<comment type="pathway">
    <text evidence="1">Purine metabolism; IMP biosynthesis via de novo pathway; 5-amino-1-(5-phospho-D-ribosyl)imidazole from N(2)-formyl-N(1)-(5-phospho-D-ribosyl)glycinamide: step 2/2.</text>
</comment>
<dbReference type="Gene3D" id="3.90.650.10">
    <property type="entry name" value="PurM-like C-terminal domain"/>
    <property type="match status" value="1"/>
</dbReference>
<evidence type="ECO:0000256" key="4">
    <source>
        <dbReference type="ARBA" id="ARBA00022741"/>
    </source>
</evidence>
<feature type="compositionally biased region" description="Basic and acidic residues" evidence="6">
    <location>
        <begin position="1"/>
        <end position="16"/>
    </location>
</feature>
<dbReference type="Gene3D" id="3.40.50.2020">
    <property type="match status" value="2"/>
</dbReference>
<keyword evidence="3" id="KW-0436">Ligase</keyword>
<keyword evidence="5" id="KW-0067">ATP-binding</keyword>
<dbReference type="GO" id="GO:0004637">
    <property type="term" value="F:phosphoribosylamine-glycine ligase activity"/>
    <property type="evidence" value="ECO:0007669"/>
    <property type="project" value="TreeGrafter"/>
</dbReference>
<evidence type="ECO:0000256" key="6">
    <source>
        <dbReference type="SAM" id="MobiDB-lite"/>
    </source>
</evidence>
<dbReference type="PANTHER" id="PTHR10520">
    <property type="entry name" value="TRIFUNCTIONAL PURINE BIOSYNTHETIC PROTEIN ADENOSINE-3-RELATED"/>
    <property type="match status" value="1"/>
</dbReference>
<evidence type="ECO:0000313" key="9">
    <source>
        <dbReference type="EMBL" id="CAE4567712.1"/>
    </source>
</evidence>
<dbReference type="GO" id="GO:0005524">
    <property type="term" value="F:ATP binding"/>
    <property type="evidence" value="ECO:0007669"/>
    <property type="project" value="UniProtKB-KW"/>
</dbReference>
<dbReference type="InterPro" id="IPR036921">
    <property type="entry name" value="PurM-like_N_sf"/>
</dbReference>
<dbReference type="PANTHER" id="PTHR10520:SF12">
    <property type="entry name" value="TRIFUNCTIONAL PURINE BIOSYNTHETIC PROTEIN ADENOSINE-3"/>
    <property type="match status" value="1"/>
</dbReference>
<dbReference type="GO" id="GO:0006189">
    <property type="term" value="P:'de novo' IMP biosynthetic process"/>
    <property type="evidence" value="ECO:0007669"/>
    <property type="project" value="InterPro"/>
</dbReference>
<dbReference type="InterPro" id="IPR000836">
    <property type="entry name" value="PRTase_dom"/>
</dbReference>
<keyword evidence="4" id="KW-0547">Nucleotide-binding</keyword>
<gene>
    <name evidence="9" type="ORF">AMON00008_LOCUS7331</name>
</gene>
<feature type="domain" description="PurM-like C-terminal" evidence="8">
    <location>
        <begin position="259"/>
        <end position="392"/>
    </location>
</feature>
<dbReference type="InterPro" id="IPR016188">
    <property type="entry name" value="PurM-like_N"/>
</dbReference>
<feature type="region of interest" description="Disordered" evidence="6">
    <location>
        <begin position="1"/>
        <end position="36"/>
    </location>
</feature>
<dbReference type="GO" id="GO:0005829">
    <property type="term" value="C:cytosol"/>
    <property type="evidence" value="ECO:0007669"/>
    <property type="project" value="TreeGrafter"/>
</dbReference>
<dbReference type="InterPro" id="IPR010918">
    <property type="entry name" value="PurM-like_C_dom"/>
</dbReference>
<evidence type="ECO:0000259" key="7">
    <source>
        <dbReference type="Pfam" id="PF00586"/>
    </source>
</evidence>
<feature type="domain" description="PurM-like N-terminal" evidence="7">
    <location>
        <begin position="61"/>
        <end position="148"/>
    </location>
</feature>
<dbReference type="Gene3D" id="3.30.1330.10">
    <property type="entry name" value="PurM-like, N-terminal domain"/>
    <property type="match status" value="1"/>
</dbReference>
<name>A0A7S4Q0L7_9DINO</name>
<dbReference type="EC" id="6.3.3.1" evidence="2"/>
<evidence type="ECO:0000259" key="8">
    <source>
        <dbReference type="Pfam" id="PF02769"/>
    </source>
</evidence>
<dbReference type="AlphaFoldDB" id="A0A7S4Q0L7"/>
<organism evidence="9">
    <name type="scientific">Alexandrium monilatum</name>
    <dbReference type="NCBI Taxonomy" id="311494"/>
    <lineage>
        <taxon>Eukaryota</taxon>
        <taxon>Sar</taxon>
        <taxon>Alveolata</taxon>
        <taxon>Dinophyceae</taxon>
        <taxon>Gonyaulacales</taxon>
        <taxon>Pyrocystaceae</taxon>
        <taxon>Alexandrium</taxon>
    </lineage>
</organism>
<evidence type="ECO:0000256" key="3">
    <source>
        <dbReference type="ARBA" id="ARBA00022598"/>
    </source>
</evidence>
<dbReference type="CDD" id="cd06223">
    <property type="entry name" value="PRTases_typeI"/>
    <property type="match status" value="1"/>
</dbReference>
<protein>
    <recommendedName>
        <fullName evidence="2">phosphoribosylformylglycinamidine cyclo-ligase</fullName>
        <ecNumber evidence="2">6.3.3.1</ecNumber>
    </recommendedName>
</protein>
<sequence>MALVGKREGDAKHLQDADASALKRPRSGHGASEAAGAEEAAGGLFPGAFCEITPDHLGGSTEHCLAARTNSVGTKCSLAYVYWRRTGDLSVWRGIARDALVMSLDDLLCVGAADNVMLSTAVSRNPGVIPDEVLAEMATGREELVAELRRHGVRAAALASDAADVGDLVRTLTVDSTATARLPRAEVIDNARIRDGDVVVGLASAGQATYEAAYNSGIGSTGLTSARHDVLTKALVADFPESFDPGRPDERVYSGNLSLEELVEVEGQKLPVGKLLLSPARTYAPVLRRIFEGGLRDRIHGMVHCTRGGQTRVLNFLEGLHVLKDNMLPVPPLFKLLQQHSKMPWREMYSTFNMGHRLELYMDRSAAAAVLAIAQSFGIAARIVGSVRAEAGSGRVTISSEFGSHTYSKGVPSPLRAPCLVDIDDLSMPMTRRRLVDGKRYNIIAAPHFEDMARRLQALAPTRFSFFPTRWEKFPDSGTDKIELGGFSPVNLMQGRNVLFLADFHCNDAVMSQFHALIALCESFIKSLTIALPYYPHGTMERVEREGEVATANTIARLLSNLPSCGSPTRVMIYDLHTLQNKFYLHGNAIASLHSTVPLLLRVLRAEQRSDADAVTAIAFPDDGATKRFGKPFLEAGFPVVTCGKVRDGDRRIVRITEGDCKGHRVLVVDDLTRSGGTLYECGRVLRESGALSVSAFVAHAAFPAAAVKKFCVRGGEGGTPGKYAIFQRFYTTNSNPVVTEALPKGDVFTVIDLLPQLLEDLG</sequence>
<evidence type="ECO:0000256" key="1">
    <source>
        <dbReference type="ARBA" id="ARBA00004686"/>
    </source>
</evidence>
<proteinExistence type="predicted"/>
<dbReference type="Pfam" id="PF00586">
    <property type="entry name" value="AIRS"/>
    <property type="match status" value="1"/>
</dbReference>
<dbReference type="SUPFAM" id="SSF56042">
    <property type="entry name" value="PurM C-terminal domain-like"/>
    <property type="match status" value="1"/>
</dbReference>
<dbReference type="Pfam" id="PF02769">
    <property type="entry name" value="AIRS_C"/>
    <property type="match status" value="1"/>
</dbReference>
<dbReference type="SUPFAM" id="SSF53271">
    <property type="entry name" value="PRTase-like"/>
    <property type="match status" value="2"/>
</dbReference>
<evidence type="ECO:0000256" key="5">
    <source>
        <dbReference type="ARBA" id="ARBA00022840"/>
    </source>
</evidence>
<dbReference type="InterPro" id="IPR036676">
    <property type="entry name" value="PurM-like_C_sf"/>
</dbReference>
<dbReference type="GO" id="GO:0004641">
    <property type="term" value="F:phosphoribosylformylglycinamidine cyclo-ligase activity"/>
    <property type="evidence" value="ECO:0007669"/>
    <property type="project" value="UniProtKB-EC"/>
</dbReference>